<gene>
    <name evidence="5" type="ORF">AADG42_19045</name>
</gene>
<dbReference type="InterPro" id="IPR036390">
    <property type="entry name" value="WH_DNA-bd_sf"/>
</dbReference>
<keyword evidence="1" id="KW-0805">Transcription regulation</keyword>
<evidence type="ECO:0000256" key="2">
    <source>
        <dbReference type="ARBA" id="ARBA00023125"/>
    </source>
</evidence>
<keyword evidence="3" id="KW-0804">Transcription</keyword>
<dbReference type="NCBIfam" id="NF033788">
    <property type="entry name" value="HTH_metalloreg"/>
    <property type="match status" value="1"/>
</dbReference>
<dbReference type="InterPro" id="IPR036388">
    <property type="entry name" value="WH-like_DNA-bd_sf"/>
</dbReference>
<dbReference type="SMART" id="SM00418">
    <property type="entry name" value="HTH_ARSR"/>
    <property type="match status" value="1"/>
</dbReference>
<dbReference type="Pfam" id="PF01022">
    <property type="entry name" value="HTH_5"/>
    <property type="match status" value="1"/>
</dbReference>
<feature type="domain" description="HTH arsR-type" evidence="4">
    <location>
        <begin position="16"/>
        <end position="110"/>
    </location>
</feature>
<organism evidence="5 6">
    <name type="scientific">Ammonicoccus fulvus</name>
    <dbReference type="NCBI Taxonomy" id="3138240"/>
    <lineage>
        <taxon>Bacteria</taxon>
        <taxon>Bacillati</taxon>
        <taxon>Actinomycetota</taxon>
        <taxon>Actinomycetes</taxon>
        <taxon>Propionibacteriales</taxon>
        <taxon>Propionibacteriaceae</taxon>
        <taxon>Ammonicoccus</taxon>
    </lineage>
</organism>
<evidence type="ECO:0000313" key="6">
    <source>
        <dbReference type="Proteomes" id="UP001442841"/>
    </source>
</evidence>
<accession>A0ABZ3FT92</accession>
<dbReference type="PROSITE" id="PS50987">
    <property type="entry name" value="HTH_ARSR_2"/>
    <property type="match status" value="1"/>
</dbReference>
<dbReference type="RefSeq" id="WP_425310779.1">
    <property type="nucleotide sequence ID" value="NZ_CP154795.1"/>
</dbReference>
<dbReference type="PRINTS" id="PR00778">
    <property type="entry name" value="HTHARSR"/>
</dbReference>
<dbReference type="PANTHER" id="PTHR33154">
    <property type="entry name" value="TRANSCRIPTIONAL REGULATOR, ARSR FAMILY"/>
    <property type="match status" value="1"/>
</dbReference>
<dbReference type="Gene3D" id="1.10.10.10">
    <property type="entry name" value="Winged helix-like DNA-binding domain superfamily/Winged helix DNA-binding domain"/>
    <property type="match status" value="1"/>
</dbReference>
<proteinExistence type="predicted"/>
<keyword evidence="6" id="KW-1185">Reference proteome</keyword>
<evidence type="ECO:0000256" key="1">
    <source>
        <dbReference type="ARBA" id="ARBA00023015"/>
    </source>
</evidence>
<dbReference type="EMBL" id="CP154795">
    <property type="protein sequence ID" value="XAN09326.1"/>
    <property type="molecule type" value="Genomic_DNA"/>
</dbReference>
<evidence type="ECO:0000256" key="3">
    <source>
        <dbReference type="ARBA" id="ARBA00023163"/>
    </source>
</evidence>
<sequence length="110" mass="12083">MTAEAHCAETTAQALLSADDAARWAKLFKALSDPTRVRIVEYIASDDCAQVCACHLPEALGISQPTLSHHMKKLVDAGILTRTQRGRWADYAVDTDVLAQLRAWPSNCRC</sequence>
<dbReference type="PANTHER" id="PTHR33154:SF18">
    <property type="entry name" value="ARSENICAL RESISTANCE OPERON REPRESSOR"/>
    <property type="match status" value="1"/>
</dbReference>
<name>A0ABZ3FT92_9ACTN</name>
<dbReference type="Proteomes" id="UP001442841">
    <property type="component" value="Chromosome"/>
</dbReference>
<protein>
    <submittedName>
        <fullName evidence="5">Metalloregulator ArsR/SmtB family transcription factor</fullName>
    </submittedName>
</protein>
<keyword evidence="2" id="KW-0238">DNA-binding</keyword>
<dbReference type="InterPro" id="IPR051081">
    <property type="entry name" value="HTH_MetalResp_TranReg"/>
</dbReference>
<dbReference type="InterPro" id="IPR001845">
    <property type="entry name" value="HTH_ArsR_DNA-bd_dom"/>
</dbReference>
<evidence type="ECO:0000313" key="5">
    <source>
        <dbReference type="EMBL" id="XAN09326.1"/>
    </source>
</evidence>
<reference evidence="5 6" key="1">
    <citation type="submission" date="2024-04" db="EMBL/GenBank/DDBJ databases">
        <title>Isolation of an actinomycete strain from pig manure.</title>
        <authorList>
            <person name="Gong T."/>
            <person name="Yu Z."/>
            <person name="An M."/>
            <person name="Wei C."/>
            <person name="Yang W."/>
            <person name="Liu L."/>
        </authorList>
    </citation>
    <scope>NUCLEOTIDE SEQUENCE [LARGE SCALE GENOMIC DNA]</scope>
    <source>
        <strain evidence="5 6">ZF39</strain>
    </source>
</reference>
<dbReference type="InterPro" id="IPR011991">
    <property type="entry name" value="ArsR-like_HTH"/>
</dbReference>
<evidence type="ECO:0000259" key="4">
    <source>
        <dbReference type="PROSITE" id="PS50987"/>
    </source>
</evidence>
<dbReference type="CDD" id="cd00090">
    <property type="entry name" value="HTH_ARSR"/>
    <property type="match status" value="1"/>
</dbReference>
<dbReference type="SUPFAM" id="SSF46785">
    <property type="entry name" value="Winged helix' DNA-binding domain"/>
    <property type="match status" value="1"/>
</dbReference>